<dbReference type="Pfam" id="PF01804">
    <property type="entry name" value="Penicil_amidase"/>
    <property type="match status" value="1"/>
</dbReference>
<name>A0A1W1ZKZ2_KIBAR</name>
<keyword evidence="5" id="KW-0106">Calcium</keyword>
<evidence type="ECO:0000256" key="3">
    <source>
        <dbReference type="ARBA" id="ARBA00023145"/>
    </source>
</evidence>
<dbReference type="CDD" id="cd03747">
    <property type="entry name" value="Ntn_PGA_like"/>
    <property type="match status" value="1"/>
</dbReference>
<dbReference type="RefSeq" id="WP_084424155.1">
    <property type="nucleotide sequence ID" value="NZ_FWXV01000001.1"/>
</dbReference>
<dbReference type="Gene3D" id="1.10.1400.10">
    <property type="match status" value="1"/>
</dbReference>
<reference evidence="7 8" key="1">
    <citation type="submission" date="2017-04" db="EMBL/GenBank/DDBJ databases">
        <authorList>
            <person name="Afonso C.L."/>
            <person name="Miller P.J."/>
            <person name="Scott M.A."/>
            <person name="Spackman E."/>
            <person name="Goraichik I."/>
            <person name="Dimitrov K.M."/>
            <person name="Suarez D.L."/>
            <person name="Swayne D.E."/>
        </authorList>
    </citation>
    <scope>NUCLEOTIDE SEQUENCE [LARGE SCALE GENOMIC DNA]</scope>
    <source>
        <strain evidence="7 8">DSM 43828</strain>
    </source>
</reference>
<dbReference type="Gene3D" id="3.60.20.10">
    <property type="entry name" value="Glutamine Phosphoribosylpyrophosphate, subunit 1, domain 1"/>
    <property type="match status" value="1"/>
</dbReference>
<dbReference type="AlphaFoldDB" id="A0A1W1ZKZ2"/>
<gene>
    <name evidence="7" type="ORF">SAMN05661093_00168</name>
</gene>
<evidence type="ECO:0000313" key="7">
    <source>
        <dbReference type="EMBL" id="SMC49027.1"/>
    </source>
</evidence>
<dbReference type="Gene3D" id="2.30.120.10">
    <property type="match status" value="1"/>
</dbReference>
<dbReference type="InterPro" id="IPR043146">
    <property type="entry name" value="Penicillin_amidase_N_B-knob"/>
</dbReference>
<comment type="cofactor">
    <cofactor evidence="5">
        <name>Ca(2+)</name>
        <dbReference type="ChEBI" id="CHEBI:29108"/>
    </cofactor>
    <text evidence="5">Binds 1 Ca(2+) ion per dimer.</text>
</comment>
<dbReference type="Gene3D" id="1.10.439.10">
    <property type="entry name" value="Penicillin Amidohydrolase, domain 1"/>
    <property type="match status" value="1"/>
</dbReference>
<evidence type="ECO:0000256" key="6">
    <source>
        <dbReference type="SAM" id="SignalP"/>
    </source>
</evidence>
<dbReference type="PANTHER" id="PTHR34218:SF4">
    <property type="entry name" value="ACYL-HOMOSERINE LACTONE ACYLASE QUIP"/>
    <property type="match status" value="1"/>
</dbReference>
<keyword evidence="2" id="KW-0378">Hydrolase</keyword>
<dbReference type="GO" id="GO:0017000">
    <property type="term" value="P:antibiotic biosynthetic process"/>
    <property type="evidence" value="ECO:0007669"/>
    <property type="project" value="InterPro"/>
</dbReference>
<accession>A0A1W1ZKZ2</accession>
<dbReference type="InterPro" id="IPR029055">
    <property type="entry name" value="Ntn_hydrolases_N"/>
</dbReference>
<protein>
    <submittedName>
        <fullName evidence="7">Penicillin amidase</fullName>
    </submittedName>
</protein>
<organism evidence="7 8">
    <name type="scientific">Kibdelosporangium aridum</name>
    <dbReference type="NCBI Taxonomy" id="2030"/>
    <lineage>
        <taxon>Bacteria</taxon>
        <taxon>Bacillati</taxon>
        <taxon>Actinomycetota</taxon>
        <taxon>Actinomycetes</taxon>
        <taxon>Pseudonocardiales</taxon>
        <taxon>Pseudonocardiaceae</taxon>
        <taxon>Kibdelosporangium</taxon>
    </lineage>
</organism>
<dbReference type="OrthoDB" id="9759796at2"/>
<keyword evidence="6" id="KW-0732">Signal</keyword>
<dbReference type="Proteomes" id="UP000192674">
    <property type="component" value="Unassembled WGS sequence"/>
</dbReference>
<evidence type="ECO:0000256" key="2">
    <source>
        <dbReference type="ARBA" id="ARBA00022801"/>
    </source>
</evidence>
<dbReference type="GO" id="GO:0046872">
    <property type="term" value="F:metal ion binding"/>
    <property type="evidence" value="ECO:0007669"/>
    <property type="project" value="UniProtKB-KW"/>
</dbReference>
<dbReference type="PIRSF" id="PIRSF001227">
    <property type="entry name" value="Pen_acylase"/>
    <property type="match status" value="1"/>
</dbReference>
<dbReference type="SUPFAM" id="SSF56235">
    <property type="entry name" value="N-terminal nucleophile aminohydrolases (Ntn hydrolases)"/>
    <property type="match status" value="1"/>
</dbReference>
<dbReference type="PANTHER" id="PTHR34218">
    <property type="entry name" value="PEPTIDASE S45 PENICILLIN AMIDASE"/>
    <property type="match status" value="1"/>
</dbReference>
<feature type="signal peptide" evidence="6">
    <location>
        <begin position="1"/>
        <end position="25"/>
    </location>
</feature>
<keyword evidence="5" id="KW-0479">Metal-binding</keyword>
<feature type="binding site" evidence="5">
    <location>
        <position position="321"/>
    </location>
    <ligand>
        <name>Ca(2+)</name>
        <dbReference type="ChEBI" id="CHEBI:29108"/>
    </ligand>
</feature>
<dbReference type="InterPro" id="IPR023343">
    <property type="entry name" value="Penicillin_amidase_dom1"/>
</dbReference>
<evidence type="ECO:0000256" key="5">
    <source>
        <dbReference type="PIRSR" id="PIRSR001227-2"/>
    </source>
</evidence>
<keyword evidence="8" id="KW-1185">Reference proteome</keyword>
<feature type="chain" id="PRO_5012303354" evidence="6">
    <location>
        <begin position="26"/>
        <end position="777"/>
    </location>
</feature>
<dbReference type="EMBL" id="FWXV01000001">
    <property type="protein sequence ID" value="SMC49027.1"/>
    <property type="molecule type" value="Genomic_DNA"/>
</dbReference>
<evidence type="ECO:0000313" key="8">
    <source>
        <dbReference type="Proteomes" id="UP000192674"/>
    </source>
</evidence>
<evidence type="ECO:0000256" key="4">
    <source>
        <dbReference type="PIRSR" id="PIRSR001227-1"/>
    </source>
</evidence>
<dbReference type="InterPro" id="IPR002692">
    <property type="entry name" value="S45"/>
</dbReference>
<sequence>MRRRLRLLTVLIVLSLLSVPPAAGAVSTQAVDGLKLPVRIVVDKWGVPHIYASNTADLFFAQGFNAARDRIFQIDLWRRKGLGQLSEVFGESFVEQDRAARLMLYRGDMTREWNSYGPEGKLAATRFAEGVNSYVDYLRANPAAMPEEFKKFSYQPAKWAPEDVVRIRAHGLSQNLTSEVSRAKIACVGGIDADRFRADLQPAHKPAVPAGLDPCSLPADVLATFSLATGGLAGESESLAGKQEGSNAWALAANRTTTGRPILANDPHRALAAPSLRYMAHLNAPGVDVIGAGEPFAPGIAIGHNEVSAFGLTISAMDQEDLYVYELDPANPGRYKYGTGWENLTTVTEQVPVAGGGTRAVQLQFTRHGPVIKVDTAANRAYAVRAGWLQPGMSPYYGSLKHMRARTFGEFRQSVDTWGAPGLNHIYANSAGETGLAVGGLAPVRKGYDGLLPVPGDGRYEWDGFIPPTTMPRVHNPASGQVVTANEYNGTAPSVGYEWSNAARYERIVEVLGAKPKSSIAESAVLQNDVLSMQARRLVPLLQPLSSTDPATAEALSLLKPWNGVLGADSGAALLFEIWFMWHLGPNFLFSVLPPNTAATIFLPDQTVLVDAMQNPDKYFGSGGAARRDALLLSTLKSAIDDAKKRAGADSTKWKWGDLLKTPFPHPLASRTDAATAARWNAGPVPTGGSWHTVNSSAYNPVDYQRLSGPSFRMVLDVGNWDASQVINAPGQAGDPNSPGYKALTEQWRTGKYVPLVYSRDAVERNAVQEFVLVPKR</sequence>
<feature type="binding site" evidence="5">
    <location>
        <position position="318"/>
    </location>
    <ligand>
        <name>Ca(2+)</name>
        <dbReference type="ChEBI" id="CHEBI:29108"/>
    </ligand>
</feature>
<feature type="binding site" evidence="5">
    <location>
        <position position="179"/>
    </location>
    <ligand>
        <name>Ca(2+)</name>
        <dbReference type="ChEBI" id="CHEBI:29108"/>
    </ligand>
</feature>
<dbReference type="InterPro" id="IPR014395">
    <property type="entry name" value="Pen/GL7ACA/AHL_acylase"/>
</dbReference>
<dbReference type="InterPro" id="IPR043147">
    <property type="entry name" value="Penicillin_amidase_A-knob"/>
</dbReference>
<dbReference type="GO" id="GO:0016811">
    <property type="term" value="F:hydrolase activity, acting on carbon-nitrogen (but not peptide) bonds, in linear amides"/>
    <property type="evidence" value="ECO:0007669"/>
    <property type="project" value="InterPro"/>
</dbReference>
<feature type="active site" description="Nucleophile" evidence="4">
    <location>
        <position position="246"/>
    </location>
</feature>
<keyword evidence="3" id="KW-0865">Zymogen</keyword>
<evidence type="ECO:0000256" key="1">
    <source>
        <dbReference type="ARBA" id="ARBA00006586"/>
    </source>
</evidence>
<proteinExistence type="inferred from homology"/>
<comment type="similarity">
    <text evidence="1">Belongs to the peptidase S45 family.</text>
</comment>